<accession>A0A921JXW5</accession>
<dbReference type="RefSeq" id="WP_303911211.1">
    <property type="nucleotide sequence ID" value="NZ_DYXM01000082.1"/>
</dbReference>
<gene>
    <name evidence="1" type="ORF">K8V11_04545</name>
</gene>
<name>A0A921JXW5_9ACTN</name>
<sequence length="71" mass="7707">MAKRLVSIPDDVDQKLKESVPSGQISSFISEQIERGLNEQGLHSLDDAIAHIATHDVDLLNRLGNVDGLDA</sequence>
<reference evidence="1" key="2">
    <citation type="submission" date="2021-09" db="EMBL/GenBank/DDBJ databases">
        <authorList>
            <person name="Gilroy R."/>
        </authorList>
    </citation>
    <scope>NUCLEOTIDE SEQUENCE</scope>
    <source>
        <strain evidence="1">ChiGjej1B1-18357</strain>
    </source>
</reference>
<reference evidence="1" key="1">
    <citation type="journal article" date="2021" name="PeerJ">
        <title>Extensive microbial diversity within the chicken gut microbiome revealed by metagenomics and culture.</title>
        <authorList>
            <person name="Gilroy R."/>
            <person name="Ravi A."/>
            <person name="Getino M."/>
            <person name="Pursley I."/>
            <person name="Horton D.L."/>
            <person name="Alikhan N.F."/>
            <person name="Baker D."/>
            <person name="Gharbi K."/>
            <person name="Hall N."/>
            <person name="Watson M."/>
            <person name="Adriaenssens E.M."/>
            <person name="Foster-Nyarko E."/>
            <person name="Jarju S."/>
            <person name="Secka A."/>
            <person name="Antonio M."/>
            <person name="Oren A."/>
            <person name="Chaudhuri R.R."/>
            <person name="La Ragione R."/>
            <person name="Hildebrand F."/>
            <person name="Pallen M.J."/>
        </authorList>
    </citation>
    <scope>NUCLEOTIDE SEQUENCE</scope>
    <source>
        <strain evidence="1">ChiGjej1B1-18357</strain>
    </source>
</reference>
<organism evidence="1 2">
    <name type="scientific">Dietzia timorensis</name>
    <dbReference type="NCBI Taxonomy" id="499555"/>
    <lineage>
        <taxon>Bacteria</taxon>
        <taxon>Bacillati</taxon>
        <taxon>Actinomycetota</taxon>
        <taxon>Actinomycetes</taxon>
        <taxon>Mycobacteriales</taxon>
        <taxon>Dietziaceae</taxon>
        <taxon>Dietzia</taxon>
    </lineage>
</organism>
<dbReference type="AlphaFoldDB" id="A0A921JXW5"/>
<protein>
    <submittedName>
        <fullName evidence="1">Uncharacterized protein</fullName>
    </submittedName>
</protein>
<evidence type="ECO:0000313" key="1">
    <source>
        <dbReference type="EMBL" id="HJE90258.1"/>
    </source>
</evidence>
<comment type="caution">
    <text evidence="1">The sequence shown here is derived from an EMBL/GenBank/DDBJ whole genome shotgun (WGS) entry which is preliminary data.</text>
</comment>
<evidence type="ECO:0000313" key="2">
    <source>
        <dbReference type="Proteomes" id="UP000776650"/>
    </source>
</evidence>
<proteinExistence type="predicted"/>
<dbReference type="EMBL" id="DYXM01000082">
    <property type="protein sequence ID" value="HJE90258.1"/>
    <property type="molecule type" value="Genomic_DNA"/>
</dbReference>
<dbReference type="Proteomes" id="UP000776650">
    <property type="component" value="Unassembled WGS sequence"/>
</dbReference>